<dbReference type="EMBL" id="VUNH01000001">
    <property type="protein sequence ID" value="MST54676.1"/>
    <property type="molecule type" value="Genomic_DNA"/>
</dbReference>
<dbReference type="PANTHER" id="PTHR32063:SF0">
    <property type="entry name" value="SWARMING MOTILITY PROTEIN SWRC"/>
    <property type="match status" value="1"/>
</dbReference>
<dbReference type="Pfam" id="PF00873">
    <property type="entry name" value="ACR_tran"/>
    <property type="match status" value="1"/>
</dbReference>
<feature type="transmembrane region" description="Helical" evidence="1">
    <location>
        <begin position="841"/>
        <end position="859"/>
    </location>
</feature>
<dbReference type="PRINTS" id="PR00702">
    <property type="entry name" value="ACRIFLAVINRP"/>
</dbReference>
<dbReference type="InterPro" id="IPR001036">
    <property type="entry name" value="Acrflvin-R"/>
</dbReference>
<gene>
    <name evidence="2" type="ORF">FYJ74_01225</name>
</gene>
<dbReference type="SUPFAM" id="SSF82866">
    <property type="entry name" value="Multidrug efflux transporter AcrB transmembrane domain"/>
    <property type="match status" value="2"/>
</dbReference>
<comment type="caution">
    <text evidence="2">The sequence shown here is derived from an EMBL/GenBank/DDBJ whole genome shotgun (WGS) entry which is preliminary data.</text>
</comment>
<feature type="transmembrane region" description="Helical" evidence="1">
    <location>
        <begin position="897"/>
        <end position="920"/>
    </location>
</feature>
<dbReference type="GO" id="GO:0005886">
    <property type="term" value="C:plasma membrane"/>
    <property type="evidence" value="ECO:0007669"/>
    <property type="project" value="TreeGrafter"/>
</dbReference>
<keyword evidence="3" id="KW-1185">Reference proteome</keyword>
<name>A0A6L5Y8W1_9BACT</name>
<keyword evidence="1" id="KW-0472">Membrane</keyword>
<protein>
    <submittedName>
        <fullName evidence="2">Efflux RND transporter permease subunit</fullName>
    </submittedName>
</protein>
<dbReference type="GO" id="GO:0042910">
    <property type="term" value="F:xenobiotic transmembrane transporter activity"/>
    <property type="evidence" value="ECO:0007669"/>
    <property type="project" value="TreeGrafter"/>
</dbReference>
<feature type="transmembrane region" description="Helical" evidence="1">
    <location>
        <begin position="941"/>
        <end position="962"/>
    </location>
</feature>
<dbReference type="Proteomes" id="UP000473699">
    <property type="component" value="Unassembled WGS sequence"/>
</dbReference>
<dbReference type="AlphaFoldDB" id="A0A6L5Y8W1"/>
<feature type="transmembrane region" description="Helical" evidence="1">
    <location>
        <begin position="387"/>
        <end position="410"/>
    </location>
</feature>
<dbReference type="Gene3D" id="1.20.1640.10">
    <property type="entry name" value="Multidrug efflux transporter AcrB transmembrane domain"/>
    <property type="match status" value="2"/>
</dbReference>
<feature type="transmembrane region" description="Helical" evidence="1">
    <location>
        <begin position="463"/>
        <end position="490"/>
    </location>
</feature>
<keyword evidence="1" id="KW-1133">Transmembrane helix</keyword>
<evidence type="ECO:0000313" key="2">
    <source>
        <dbReference type="EMBL" id="MST54676.1"/>
    </source>
</evidence>
<evidence type="ECO:0000313" key="3">
    <source>
        <dbReference type="Proteomes" id="UP000473699"/>
    </source>
</evidence>
<dbReference type="PANTHER" id="PTHR32063">
    <property type="match status" value="1"/>
</dbReference>
<feature type="transmembrane region" description="Helical" evidence="1">
    <location>
        <begin position="431"/>
        <end position="451"/>
    </location>
</feature>
<dbReference type="Gene3D" id="3.30.70.1440">
    <property type="entry name" value="Multidrug efflux transporter AcrB pore domain"/>
    <property type="match status" value="1"/>
</dbReference>
<accession>A0A6L5Y8W1</accession>
<feature type="transmembrane region" description="Helical" evidence="1">
    <location>
        <begin position="871"/>
        <end position="891"/>
    </location>
</feature>
<feature type="transmembrane region" description="Helical" evidence="1">
    <location>
        <begin position="360"/>
        <end position="381"/>
    </location>
</feature>
<organism evidence="2 3">
    <name type="scientific">Pyramidobacter porci</name>
    <dbReference type="NCBI Taxonomy" id="2605789"/>
    <lineage>
        <taxon>Bacteria</taxon>
        <taxon>Thermotogati</taxon>
        <taxon>Synergistota</taxon>
        <taxon>Synergistia</taxon>
        <taxon>Synergistales</taxon>
        <taxon>Dethiosulfovibrionaceae</taxon>
        <taxon>Pyramidobacter</taxon>
    </lineage>
</organism>
<evidence type="ECO:0000256" key="1">
    <source>
        <dbReference type="SAM" id="Phobius"/>
    </source>
</evidence>
<feature type="transmembrane region" description="Helical" evidence="1">
    <location>
        <begin position="12"/>
        <end position="30"/>
    </location>
</feature>
<dbReference type="Gene3D" id="3.30.2090.10">
    <property type="entry name" value="Multidrug efflux transporter AcrB TolC docking domain, DN and DC subdomains"/>
    <property type="match status" value="2"/>
</dbReference>
<feature type="transmembrane region" description="Helical" evidence="1">
    <location>
        <begin position="338"/>
        <end position="353"/>
    </location>
</feature>
<dbReference type="InterPro" id="IPR027463">
    <property type="entry name" value="AcrB_DN_DC_subdom"/>
</dbReference>
<proteinExistence type="predicted"/>
<feature type="transmembrane region" description="Helical" evidence="1">
    <location>
        <begin position="974"/>
        <end position="999"/>
    </location>
</feature>
<dbReference type="RefSeq" id="WP_154527800.1">
    <property type="nucleotide sequence ID" value="NZ_VUNH01000001.1"/>
</dbReference>
<keyword evidence="1" id="KW-0812">Transmembrane</keyword>
<dbReference type="Gene3D" id="3.30.70.1430">
    <property type="entry name" value="Multidrug efflux transporter AcrB pore domain"/>
    <property type="match status" value="2"/>
</dbReference>
<feature type="transmembrane region" description="Helical" evidence="1">
    <location>
        <begin position="526"/>
        <end position="544"/>
    </location>
</feature>
<dbReference type="SUPFAM" id="SSF82714">
    <property type="entry name" value="Multidrug efflux transporter AcrB TolC docking domain, DN and DC subdomains"/>
    <property type="match status" value="2"/>
</dbReference>
<sequence>MKIVEGSMRRPVGVIIGTLALIVFGLYGLYQIGIERMPNVDIPVVMVRTTLEGASPAIVDNDVTDVLEARINTIEGIKNISSSSYEGRSFIIVEFVLERDIDNAAADVRGKASMVQSSLPDDAESPQIDKFNMDDRPVMFIAVENRGQTNKRDLSRFVDKVALERLQTVQGVGGAESGGFQERQIRVWVDPDKLESRNLTALEVKNAIQNKHVELPAGRVETGAQEYGIRLNGEYASVDELANLPIKNVNGAIIRLRDIARIEDGFEDVRNVAIYNGKDTILISIRKQRGANEVDLAAGVKKRLEELNAIAPPGVTLKVVQDNSVYILNSMHGVRDDIIMGILLTSLIMFLFLRTFRATVVTVITIPVCLLGSVIVLWGMGLTLNNMSAMGLSLAVGMVVDATTVVIENVQRHREMGKTALRAALDGTGEVGASVIAGAATTIAVFLPVALMPGMIGRFFSSFGTTVTVTIAISLLLSVTLTPFLCANLLGRMKKPARWQNWMEKPLIWLERGYGRVLKAAVRHRLVTLTIAVGAFSAGIFIAGKLGSEFFPNEDQGRFNISIEMAADASIESTLAFMKELSETVQQDPRVLYTYGNAGGGAGSAVYKGTLHVHLVDRKLRPSSGAIMREWREKLAAYKDVDIKLGNWGGSDLTLVIQGPTTEDLAKLGDEIKADLQREKRGLTDIVTDLQMNKPRINLELNRALADDLGVNVRTLSSELDAWFGGTTAGTFNDEGYRYDIRIRADEPGRNTPDKVLNTLVRTNGGELIRADGLVSPVMDMAPNVIKRYNRQRSIQIQANTEGISPGEGIRIMEEVFHRHAPQNGLFTMTPAGDSENMRESFGYILTGIVFAIVLVYMVMAVQFESFLHPLTVMFSLPLMTSGAFGFLYLMGLRLSVMSLMGIILLIGIVVNNAIMLVDFANKERAKGLDKVTAMLNAGPLRLRAILMTTVSTMISTLPIALGLSLGGEVRQPMSAAVIGGLFTSTLLTLLVIPVVYLLMDDFADYVKGTVRHARAVRRGREMKKAALSQTKGA</sequence>
<reference evidence="2 3" key="1">
    <citation type="submission" date="2019-08" db="EMBL/GenBank/DDBJ databases">
        <title>In-depth cultivation of the pig gut microbiome towards novel bacterial diversity and tailored functional studies.</title>
        <authorList>
            <person name="Wylensek D."/>
            <person name="Hitch T.C.A."/>
            <person name="Clavel T."/>
        </authorList>
    </citation>
    <scope>NUCLEOTIDE SEQUENCE [LARGE SCALE GENOMIC DNA]</scope>
    <source>
        <strain evidence="2 3">SM-530-WT-4B</strain>
    </source>
</reference>
<dbReference type="Gene3D" id="3.30.70.1320">
    <property type="entry name" value="Multidrug efflux transporter AcrB pore domain like"/>
    <property type="match status" value="1"/>
</dbReference>
<dbReference type="SUPFAM" id="SSF82693">
    <property type="entry name" value="Multidrug efflux transporter AcrB pore domain, PN1, PN2, PC1 and PC2 subdomains"/>
    <property type="match status" value="3"/>
</dbReference>